<dbReference type="Proteomes" id="UP000598971">
    <property type="component" value="Unassembled WGS sequence"/>
</dbReference>
<comment type="caution">
    <text evidence="2">The sequence shown here is derived from an EMBL/GenBank/DDBJ whole genome shotgun (WGS) entry which is preliminary data.</text>
</comment>
<accession>A0A8J8JYP8</accession>
<organism evidence="2 3">
    <name type="scientific">Limnovirga soli</name>
    <dbReference type="NCBI Taxonomy" id="2656915"/>
    <lineage>
        <taxon>Bacteria</taxon>
        <taxon>Pseudomonadati</taxon>
        <taxon>Bacteroidota</taxon>
        <taxon>Chitinophagia</taxon>
        <taxon>Chitinophagales</taxon>
        <taxon>Chitinophagaceae</taxon>
        <taxon>Limnovirga</taxon>
    </lineage>
</organism>
<proteinExistence type="predicted"/>
<name>A0A8J8JYP8_9BACT</name>
<sequence length="1259" mass="135598">MDKKELQKLVKKEFLSIPLGDLLEKSPSVLADVSEKQANTLKHLKINNLYDLGLSDIFQNARYITSISNKDLKAKAGLLPDDMVDEKNILGTLTELKFREPAILTGIGNAIAGLLKSDFGFKKIEDLAKWQPYYAARIIVNEHLGINTASNSSTTKNEPATVPVQTAIITSKAAPADPEAPQELVPKMGEYPVEVVYYDTVVMTDAPKRRAALQPLSGRVSLNYDDRSMGYDEPGFGAILTFKQSWFAQGITLGSLIKSIALAPGESTKIAVIDWQRKTTGTTAEIVTQKEELENSQTQKRAIAEVAGATASEIQAGTSMTGSISTSSNIAVAGGGMVGPVLTGGTVSGSLNTTAASSVSATAGQRDISSSMQQNINNSTQQNSFSSRNKRSSIVSEVSQSESETITTRSITNYNHMHALTIQYWQVVQSFTTELQIDRYKRCIFVPMDIINFIDERVINKFKSVLYNTARSQYIKDLIFTTNSFVNVEQVAKHIYESIELPPAADDKASKLLRLKAIHNRINDQNSRKGAFLSFSVNTGLVTDFQPNLVTADHHENSKWKMSSNSSLVNVDGMGGIGDEMIEKINIVKEDGSIIAITKNNIGTNYNKNGINPAIPEPIALSSVASINVECKQSHTQFGATINFNFNVSGNFYAFMPIDFLIPPDTSKIELLKFKSTVKTNELGVLLNEDALYYSQQIWMNMDPNFLSMQLSPYKVTVGAGSATKREVSLTEYIDPKPIAVMGNCLAFIFHDNEDTKWIKWQEDNIDKEEISRQKVALPTDGIFGEAVLGRFNSAEKLDMTRFWNWQDSPIPFAAPEIAAIQAGQHQVDGAPTTGNLNPSVLSIQAPQALPDPTGMQGVLQAITAANLFRDMSGIAQTSALAQSALNASSTGAIAAGNQAGANMATFANFQVEMAKIAASLAPMLLGLPPLPTPATNTISGGGAALNAAKSLDTQQSTPGLDSGISPESFLRTTAPNQQKVLDKITGTTSSSAPISLPSPTSGASSNERDRVVTAVPESKQIDDILNNAAASPAGALSTSDEQKIVQLMKDDYNKNIKPAIPAAASDFEKLKPELKKLLSWMAKAEATGIDDALINERTEGLGLAKQAMFTSLNNAIDRAKQNNDIKQVRLSFDIAGNAQLLGFDGANDGFSPDIIQSNLNLSLLINTNFDAGITNGQERLLKINVLLKIDNNSGTPIDGIAVGVSVTGGTALPFGTGHTNEFGNFNCNIQCTDRSIFAIEGQADGGLPELLKNFTVAL</sequence>
<protein>
    <submittedName>
        <fullName evidence="2">Uncharacterized protein</fullName>
    </submittedName>
</protein>
<feature type="region of interest" description="Disordered" evidence="1">
    <location>
        <begin position="987"/>
        <end position="1012"/>
    </location>
</feature>
<reference evidence="2" key="1">
    <citation type="submission" date="2019-10" db="EMBL/GenBank/DDBJ databases">
        <title>Draft genome sequence of Panacibacter sp. KCS-6.</title>
        <authorList>
            <person name="Yim K.J."/>
        </authorList>
    </citation>
    <scope>NUCLEOTIDE SEQUENCE</scope>
    <source>
        <strain evidence="2">KCS-6</strain>
    </source>
</reference>
<dbReference type="AlphaFoldDB" id="A0A8J8JYP8"/>
<feature type="region of interest" description="Disordered" evidence="1">
    <location>
        <begin position="376"/>
        <end position="399"/>
    </location>
</feature>
<evidence type="ECO:0000313" key="2">
    <source>
        <dbReference type="EMBL" id="NNV57516.1"/>
    </source>
</evidence>
<dbReference type="RefSeq" id="WP_171609460.1">
    <property type="nucleotide sequence ID" value="NZ_WHPF01000015.1"/>
</dbReference>
<evidence type="ECO:0000313" key="3">
    <source>
        <dbReference type="Proteomes" id="UP000598971"/>
    </source>
</evidence>
<dbReference type="EMBL" id="WHPF01000015">
    <property type="protein sequence ID" value="NNV57516.1"/>
    <property type="molecule type" value="Genomic_DNA"/>
</dbReference>
<keyword evidence="3" id="KW-1185">Reference proteome</keyword>
<gene>
    <name evidence="2" type="ORF">GD597_18730</name>
</gene>
<feature type="compositionally biased region" description="Polar residues" evidence="1">
    <location>
        <begin position="987"/>
        <end position="1006"/>
    </location>
</feature>
<evidence type="ECO:0000256" key="1">
    <source>
        <dbReference type="SAM" id="MobiDB-lite"/>
    </source>
</evidence>